<dbReference type="AlphaFoldDB" id="A0A1I2BRG2"/>
<feature type="compositionally biased region" description="Low complexity" evidence="1">
    <location>
        <begin position="33"/>
        <end position="50"/>
    </location>
</feature>
<dbReference type="OrthoDB" id="8776025at2"/>
<dbReference type="EMBL" id="FONX01000003">
    <property type="protein sequence ID" value="SFE57860.1"/>
    <property type="molecule type" value="Genomic_DNA"/>
</dbReference>
<protein>
    <recommendedName>
        <fullName evidence="4">DUF3306 domain-containing protein</fullName>
    </recommendedName>
</protein>
<evidence type="ECO:0000313" key="3">
    <source>
        <dbReference type="Proteomes" id="UP000199119"/>
    </source>
</evidence>
<feature type="region of interest" description="Disordered" evidence="1">
    <location>
        <begin position="145"/>
        <end position="244"/>
    </location>
</feature>
<evidence type="ECO:0008006" key="4">
    <source>
        <dbReference type="Google" id="ProtNLM"/>
    </source>
</evidence>
<dbReference type="RefSeq" id="WP_092938378.1">
    <property type="nucleotide sequence ID" value="NZ_FONX01000003.1"/>
</dbReference>
<dbReference type="Pfam" id="PF11748">
    <property type="entry name" value="DUF3306"/>
    <property type="match status" value="1"/>
</dbReference>
<organism evidence="2 3">
    <name type="scientific">Paracidovorax wautersii</name>
    <dbReference type="NCBI Taxonomy" id="1177982"/>
    <lineage>
        <taxon>Bacteria</taxon>
        <taxon>Pseudomonadati</taxon>
        <taxon>Pseudomonadota</taxon>
        <taxon>Betaproteobacteria</taxon>
        <taxon>Burkholderiales</taxon>
        <taxon>Comamonadaceae</taxon>
        <taxon>Paracidovorax</taxon>
    </lineage>
</organism>
<name>A0A1I2BRG2_9BURK</name>
<reference evidence="3" key="1">
    <citation type="submission" date="2016-10" db="EMBL/GenBank/DDBJ databases">
        <authorList>
            <person name="Varghese N."/>
            <person name="Submissions S."/>
        </authorList>
    </citation>
    <scope>NUCLEOTIDE SEQUENCE [LARGE SCALE GENOMIC DNA]</scope>
    <source>
        <strain evidence="3">DSM 27981</strain>
    </source>
</reference>
<dbReference type="InterPro" id="IPR021735">
    <property type="entry name" value="DUF3306"/>
</dbReference>
<feature type="region of interest" description="Disordered" evidence="1">
    <location>
        <begin position="1"/>
        <end position="72"/>
    </location>
</feature>
<feature type="compositionally biased region" description="Basic and acidic residues" evidence="1">
    <location>
        <begin position="224"/>
        <end position="234"/>
    </location>
</feature>
<proteinExistence type="predicted"/>
<feature type="compositionally biased region" description="Low complexity" evidence="1">
    <location>
        <begin position="192"/>
        <end position="210"/>
    </location>
</feature>
<sequence>MAEADGFFSRWSRRKQQTRESGQPLPEAAGSEPAGRVAPPAAVVPSAIAPAPAPASAPPAEPVAQQPVAPTLDDVQALHAQSDFAPFVARSVAPQVRNAAMRKLFTDPHFNVMDGLDVYIEDYSLPDPLPASMLQQMVSARSLGLVTDPEPPAASPEGDAALPPKSDCDAGAAGAAGVPHGADVAQSGLCNAIPSQPAPDAAAPPSGDAAELARASQSTDVQDADMRLQPDHAARLPGAGHGAT</sequence>
<accession>A0A1I2BRG2</accession>
<gene>
    <name evidence="2" type="ORF">SAMN04489711_103114</name>
</gene>
<dbReference type="STRING" id="1177982.SAMN04489711_103114"/>
<feature type="compositionally biased region" description="Low complexity" evidence="1">
    <location>
        <begin position="169"/>
        <end position="185"/>
    </location>
</feature>
<evidence type="ECO:0000313" key="2">
    <source>
        <dbReference type="EMBL" id="SFE57860.1"/>
    </source>
</evidence>
<feature type="compositionally biased region" description="Pro residues" evidence="1">
    <location>
        <begin position="51"/>
        <end position="61"/>
    </location>
</feature>
<evidence type="ECO:0000256" key="1">
    <source>
        <dbReference type="SAM" id="MobiDB-lite"/>
    </source>
</evidence>
<keyword evidence="3" id="KW-1185">Reference proteome</keyword>
<dbReference type="Proteomes" id="UP000199119">
    <property type="component" value="Unassembled WGS sequence"/>
</dbReference>